<sequence length="255" mass="27462">MPTSTSTSTSTSDSSQPTQQPKSDTMPPPTSPSTIPLTLILAATPSLGIGRAGGLPWPMLKKEMAWFARVTKRVASSPTSPQSSSDVATAQKINAVIMGRKTWDSIPPRFRPLKDRLNVVVTRDVSGFRAANNLSKDGDEVEGGKEGPVVVGSLPAAIEALRSEGGRQVSRAWVIGGASIYAEALGLKETNRVVLTKIKREYECDAFFAVDLEGGEGGWRRVGRRALEEWVGEEVPEGEVVEGDVAFEFCLFERD</sequence>
<dbReference type="InterPro" id="IPR001796">
    <property type="entry name" value="DHFR_dom"/>
</dbReference>
<dbReference type="GO" id="GO:0005739">
    <property type="term" value="C:mitochondrion"/>
    <property type="evidence" value="ECO:0007669"/>
    <property type="project" value="TreeGrafter"/>
</dbReference>
<comment type="similarity">
    <text evidence="7">Belongs to the dihydrofolate reductase family.</text>
</comment>
<evidence type="ECO:0000256" key="8">
    <source>
        <dbReference type="SAM" id="MobiDB-lite"/>
    </source>
</evidence>
<dbReference type="GO" id="GO:0006730">
    <property type="term" value="P:one-carbon metabolic process"/>
    <property type="evidence" value="ECO:0007669"/>
    <property type="project" value="UniProtKB-KW"/>
</dbReference>
<dbReference type="PANTHER" id="PTHR48069">
    <property type="entry name" value="DIHYDROFOLATE REDUCTASE"/>
    <property type="match status" value="1"/>
</dbReference>
<dbReference type="SUPFAM" id="SSF53597">
    <property type="entry name" value="Dihydrofolate reductase-like"/>
    <property type="match status" value="1"/>
</dbReference>
<evidence type="ECO:0000256" key="5">
    <source>
        <dbReference type="ARBA" id="ARBA00022857"/>
    </source>
</evidence>
<evidence type="ECO:0000256" key="1">
    <source>
        <dbReference type="ARBA" id="ARBA00004903"/>
    </source>
</evidence>
<dbReference type="GO" id="GO:0004146">
    <property type="term" value="F:dihydrofolate reductase activity"/>
    <property type="evidence" value="ECO:0007669"/>
    <property type="project" value="UniProtKB-EC"/>
</dbReference>
<reference evidence="10" key="1">
    <citation type="journal article" date="2020" name="Stud. Mycol.">
        <title>101 Dothideomycetes genomes: a test case for predicting lifestyles and emergence of pathogens.</title>
        <authorList>
            <person name="Haridas S."/>
            <person name="Albert R."/>
            <person name="Binder M."/>
            <person name="Bloem J."/>
            <person name="Labutti K."/>
            <person name="Salamov A."/>
            <person name="Andreopoulos B."/>
            <person name="Baker S."/>
            <person name="Barry K."/>
            <person name="Bills G."/>
            <person name="Bluhm B."/>
            <person name="Cannon C."/>
            <person name="Castanera R."/>
            <person name="Culley D."/>
            <person name="Daum C."/>
            <person name="Ezra D."/>
            <person name="Gonzalez J."/>
            <person name="Henrissat B."/>
            <person name="Kuo A."/>
            <person name="Liang C."/>
            <person name="Lipzen A."/>
            <person name="Lutzoni F."/>
            <person name="Magnuson J."/>
            <person name="Mondo S."/>
            <person name="Nolan M."/>
            <person name="Ohm R."/>
            <person name="Pangilinan J."/>
            <person name="Park H.-J."/>
            <person name="Ramirez L."/>
            <person name="Alfaro M."/>
            <person name="Sun H."/>
            <person name="Tritt A."/>
            <person name="Yoshinaga Y."/>
            <person name="Zwiers L.-H."/>
            <person name="Turgeon B."/>
            <person name="Goodwin S."/>
            <person name="Spatafora J."/>
            <person name="Crous P."/>
            <person name="Grigoriev I."/>
        </authorList>
    </citation>
    <scope>NUCLEOTIDE SEQUENCE</scope>
    <source>
        <strain evidence="10">CBS 175.79</strain>
    </source>
</reference>
<dbReference type="InterPro" id="IPR017925">
    <property type="entry name" value="DHFR_CS"/>
</dbReference>
<dbReference type="GO" id="GO:0050661">
    <property type="term" value="F:NADP binding"/>
    <property type="evidence" value="ECO:0007669"/>
    <property type="project" value="InterPro"/>
</dbReference>
<dbReference type="InterPro" id="IPR024072">
    <property type="entry name" value="DHFR-like_dom_sf"/>
</dbReference>
<dbReference type="PROSITE" id="PS00075">
    <property type="entry name" value="DHFR_1"/>
    <property type="match status" value="1"/>
</dbReference>
<dbReference type="AlphaFoldDB" id="A0A6A5XRA8"/>
<protein>
    <recommendedName>
        <fullName evidence="3">Dihydrofolate reductase</fullName>
        <ecNumber evidence="2">1.5.1.3</ecNumber>
    </recommendedName>
</protein>
<evidence type="ECO:0000256" key="7">
    <source>
        <dbReference type="RuleBase" id="RU004474"/>
    </source>
</evidence>
<dbReference type="RefSeq" id="XP_033383630.1">
    <property type="nucleotide sequence ID" value="XM_033533805.1"/>
</dbReference>
<evidence type="ECO:0000256" key="6">
    <source>
        <dbReference type="ARBA" id="ARBA00023002"/>
    </source>
</evidence>
<dbReference type="GO" id="GO:0046655">
    <property type="term" value="P:folic acid metabolic process"/>
    <property type="evidence" value="ECO:0007669"/>
    <property type="project" value="TreeGrafter"/>
</dbReference>
<dbReference type="PRINTS" id="PR00070">
    <property type="entry name" value="DHFR"/>
</dbReference>
<dbReference type="EMBL" id="ML978069">
    <property type="protein sequence ID" value="KAF2015291.1"/>
    <property type="molecule type" value="Genomic_DNA"/>
</dbReference>
<dbReference type="GO" id="GO:0046654">
    <property type="term" value="P:tetrahydrofolate biosynthetic process"/>
    <property type="evidence" value="ECO:0007669"/>
    <property type="project" value="UniProtKB-UniPathway"/>
</dbReference>
<evidence type="ECO:0000256" key="2">
    <source>
        <dbReference type="ARBA" id="ARBA00012856"/>
    </source>
</evidence>
<dbReference type="OrthoDB" id="414698at2759"/>
<comment type="pathway">
    <text evidence="1">Cofactor biosynthesis; tetrahydrofolate biosynthesis; 5,6,7,8-tetrahydrofolate from 7,8-dihydrofolate: step 1/1.</text>
</comment>
<organism evidence="10 11">
    <name type="scientific">Aaosphaeria arxii CBS 175.79</name>
    <dbReference type="NCBI Taxonomy" id="1450172"/>
    <lineage>
        <taxon>Eukaryota</taxon>
        <taxon>Fungi</taxon>
        <taxon>Dikarya</taxon>
        <taxon>Ascomycota</taxon>
        <taxon>Pezizomycotina</taxon>
        <taxon>Dothideomycetes</taxon>
        <taxon>Pleosporomycetidae</taxon>
        <taxon>Pleosporales</taxon>
        <taxon>Pleosporales incertae sedis</taxon>
        <taxon>Aaosphaeria</taxon>
    </lineage>
</organism>
<name>A0A6A5XRA8_9PLEO</name>
<keyword evidence="6" id="KW-0560">Oxidoreductase</keyword>
<dbReference type="Pfam" id="PF00186">
    <property type="entry name" value="DHFR_1"/>
    <property type="match status" value="1"/>
</dbReference>
<dbReference type="PROSITE" id="PS51330">
    <property type="entry name" value="DHFR_2"/>
    <property type="match status" value="1"/>
</dbReference>
<evidence type="ECO:0000256" key="3">
    <source>
        <dbReference type="ARBA" id="ARBA00018886"/>
    </source>
</evidence>
<evidence type="ECO:0000259" key="9">
    <source>
        <dbReference type="PROSITE" id="PS51330"/>
    </source>
</evidence>
<feature type="compositionally biased region" description="Low complexity" evidence="8">
    <location>
        <begin position="1"/>
        <end position="25"/>
    </location>
</feature>
<dbReference type="Proteomes" id="UP000799778">
    <property type="component" value="Unassembled WGS sequence"/>
</dbReference>
<keyword evidence="11" id="KW-1185">Reference proteome</keyword>
<dbReference type="UniPathway" id="UPA00077">
    <property type="reaction ID" value="UER00158"/>
</dbReference>
<dbReference type="GeneID" id="54291202"/>
<dbReference type="PANTHER" id="PTHR48069:SF3">
    <property type="entry name" value="DIHYDROFOLATE REDUCTASE"/>
    <property type="match status" value="1"/>
</dbReference>
<feature type="domain" description="DHFR" evidence="9">
    <location>
        <begin position="36"/>
        <end position="254"/>
    </location>
</feature>
<dbReference type="CDD" id="cd00209">
    <property type="entry name" value="DHFR"/>
    <property type="match status" value="1"/>
</dbReference>
<keyword evidence="4" id="KW-0554">One-carbon metabolism</keyword>
<dbReference type="GO" id="GO:0046452">
    <property type="term" value="P:dihydrofolate metabolic process"/>
    <property type="evidence" value="ECO:0007669"/>
    <property type="project" value="TreeGrafter"/>
</dbReference>
<dbReference type="EC" id="1.5.1.3" evidence="2"/>
<keyword evidence="5" id="KW-0521">NADP</keyword>
<dbReference type="InterPro" id="IPR012259">
    <property type="entry name" value="DHFR"/>
</dbReference>
<proteinExistence type="inferred from homology"/>
<gene>
    <name evidence="10" type="ORF">BU24DRAFT_491555</name>
</gene>
<feature type="region of interest" description="Disordered" evidence="8">
    <location>
        <begin position="1"/>
        <end position="35"/>
    </location>
</feature>
<dbReference type="Gene3D" id="3.40.430.10">
    <property type="entry name" value="Dihydrofolate Reductase, subunit A"/>
    <property type="match status" value="1"/>
</dbReference>
<evidence type="ECO:0000256" key="4">
    <source>
        <dbReference type="ARBA" id="ARBA00022563"/>
    </source>
</evidence>
<evidence type="ECO:0000313" key="11">
    <source>
        <dbReference type="Proteomes" id="UP000799778"/>
    </source>
</evidence>
<accession>A0A6A5XRA8</accession>
<evidence type="ECO:0000313" key="10">
    <source>
        <dbReference type="EMBL" id="KAF2015291.1"/>
    </source>
</evidence>